<dbReference type="PANTHER" id="PTHR11559">
    <property type="entry name" value="CARBOXYLESTERASE"/>
    <property type="match status" value="1"/>
</dbReference>
<dbReference type="InterPro" id="IPR029058">
    <property type="entry name" value="AB_hydrolase_fold"/>
</dbReference>
<dbReference type="Proteomes" id="UP000077266">
    <property type="component" value="Unassembled WGS sequence"/>
</dbReference>
<dbReference type="InterPro" id="IPR002018">
    <property type="entry name" value="CarbesteraseB"/>
</dbReference>
<dbReference type="SUPFAM" id="SSF53474">
    <property type="entry name" value="alpha/beta-Hydrolases"/>
    <property type="match status" value="1"/>
</dbReference>
<protein>
    <recommendedName>
        <fullName evidence="3">Carboxylic ester hydrolase</fullName>
        <ecNumber evidence="3">3.1.1.-</ecNumber>
    </recommendedName>
</protein>
<evidence type="ECO:0000256" key="2">
    <source>
        <dbReference type="ARBA" id="ARBA00022801"/>
    </source>
</evidence>
<evidence type="ECO:0000256" key="3">
    <source>
        <dbReference type="RuleBase" id="RU361235"/>
    </source>
</evidence>
<dbReference type="InParanoid" id="A0A166AZY5"/>
<feature type="domain" description="Carboxylesterase type B" evidence="4">
    <location>
        <begin position="144"/>
        <end position="426"/>
    </location>
</feature>
<feature type="domain" description="Carboxylesterase type B" evidence="4">
    <location>
        <begin position="25"/>
        <end position="92"/>
    </location>
</feature>
<keyword evidence="3" id="KW-0732">Signal</keyword>
<dbReference type="OrthoDB" id="408631at2759"/>
<dbReference type="GO" id="GO:0016787">
    <property type="term" value="F:hydrolase activity"/>
    <property type="evidence" value="ECO:0007669"/>
    <property type="project" value="UniProtKB-KW"/>
</dbReference>
<dbReference type="AlphaFoldDB" id="A0A166AZY5"/>
<evidence type="ECO:0000313" key="5">
    <source>
        <dbReference type="EMBL" id="KZV96649.1"/>
    </source>
</evidence>
<keyword evidence="2 3" id="KW-0378">Hydrolase</keyword>
<feature type="chain" id="PRO_5007748701" description="Carboxylic ester hydrolase" evidence="3">
    <location>
        <begin position="19"/>
        <end position="435"/>
    </location>
</feature>
<proteinExistence type="inferred from homology"/>
<dbReference type="PROSITE" id="PS00122">
    <property type="entry name" value="CARBOXYLESTERASE_B_1"/>
    <property type="match status" value="1"/>
</dbReference>
<dbReference type="InterPro" id="IPR050309">
    <property type="entry name" value="Type-B_Carboxylest/Lipase"/>
</dbReference>
<keyword evidence="6" id="KW-1185">Reference proteome</keyword>
<dbReference type="InterPro" id="IPR019826">
    <property type="entry name" value="Carboxylesterase_B_AS"/>
</dbReference>
<feature type="signal peptide" evidence="3">
    <location>
        <begin position="1"/>
        <end position="18"/>
    </location>
</feature>
<gene>
    <name evidence="5" type="ORF">EXIGLDRAFT_705074</name>
</gene>
<organism evidence="5 6">
    <name type="scientific">Exidia glandulosa HHB12029</name>
    <dbReference type="NCBI Taxonomy" id="1314781"/>
    <lineage>
        <taxon>Eukaryota</taxon>
        <taxon>Fungi</taxon>
        <taxon>Dikarya</taxon>
        <taxon>Basidiomycota</taxon>
        <taxon>Agaricomycotina</taxon>
        <taxon>Agaricomycetes</taxon>
        <taxon>Auriculariales</taxon>
        <taxon>Exidiaceae</taxon>
        <taxon>Exidia</taxon>
    </lineage>
</organism>
<dbReference type="Gene3D" id="3.40.50.1820">
    <property type="entry name" value="alpha/beta hydrolase"/>
    <property type="match status" value="1"/>
</dbReference>
<sequence>MHAVALLSIISSLASALAADTTPLDVHISTGTFRGTLNNLTGIESWLGLRYAAPPIGSLRFRAPVALKPAPANSTLVLADTFGNACQQAVYRPAGTLSGAKLPILFWIHSGVGNQSHRLANLSYSSRSTQPQLASSLVPDRDLNAGLLDSRMALEFVQNNIAAFGGDPAKVTIWGQSAGAGAVQSHVLFPPLDGRKLFRAAIADSSTGPFCESVDLRPYSKSAPFAAQFDAPGFPFDRLLNLTGCAFGLKALDCLRQVDEFVLMNVTKSLIDTVPQGQLWEPAVGGMLSFMPERPSSRIASGRFLKVPYLGGTNVNEGTVWSLSLLPTAIPPTTDVAIEDANFETYIRGLVLDPGTISNSTVRTIQSTYPKDDPKNGAPYNNGAGFSLFDRGAAFYTDEEYLAPRRLFFDKAASAGITLFAYLFAEPVPGAQKVQ</sequence>
<reference evidence="5 6" key="1">
    <citation type="journal article" date="2016" name="Mol. Biol. Evol.">
        <title>Comparative Genomics of Early-Diverging Mushroom-Forming Fungi Provides Insights into the Origins of Lignocellulose Decay Capabilities.</title>
        <authorList>
            <person name="Nagy L.G."/>
            <person name="Riley R."/>
            <person name="Tritt A."/>
            <person name="Adam C."/>
            <person name="Daum C."/>
            <person name="Floudas D."/>
            <person name="Sun H."/>
            <person name="Yadav J.S."/>
            <person name="Pangilinan J."/>
            <person name="Larsson K.H."/>
            <person name="Matsuura K."/>
            <person name="Barry K."/>
            <person name="Labutti K."/>
            <person name="Kuo R."/>
            <person name="Ohm R.A."/>
            <person name="Bhattacharya S.S."/>
            <person name="Shirouzu T."/>
            <person name="Yoshinaga Y."/>
            <person name="Martin F.M."/>
            <person name="Grigoriev I.V."/>
            <person name="Hibbett D.S."/>
        </authorList>
    </citation>
    <scope>NUCLEOTIDE SEQUENCE [LARGE SCALE GENOMIC DNA]</scope>
    <source>
        <strain evidence="5 6">HHB12029</strain>
    </source>
</reference>
<dbReference type="EMBL" id="KV425940">
    <property type="protein sequence ID" value="KZV96649.1"/>
    <property type="molecule type" value="Genomic_DNA"/>
</dbReference>
<evidence type="ECO:0000259" key="4">
    <source>
        <dbReference type="Pfam" id="PF00135"/>
    </source>
</evidence>
<comment type="similarity">
    <text evidence="1 3">Belongs to the type-B carboxylesterase/lipase family.</text>
</comment>
<dbReference type="EC" id="3.1.1.-" evidence="3"/>
<dbReference type="Pfam" id="PF00135">
    <property type="entry name" value="COesterase"/>
    <property type="match status" value="2"/>
</dbReference>
<dbReference type="STRING" id="1314781.A0A166AZY5"/>
<evidence type="ECO:0000256" key="1">
    <source>
        <dbReference type="ARBA" id="ARBA00005964"/>
    </source>
</evidence>
<name>A0A166AZY5_EXIGL</name>
<evidence type="ECO:0000313" key="6">
    <source>
        <dbReference type="Proteomes" id="UP000077266"/>
    </source>
</evidence>
<accession>A0A166AZY5</accession>